<dbReference type="InterPro" id="IPR022385">
    <property type="entry name" value="Rhs_assc_core"/>
</dbReference>
<feature type="signal peptide" evidence="5">
    <location>
        <begin position="1"/>
        <end position="19"/>
    </location>
</feature>
<proteinExistence type="predicted"/>
<dbReference type="Pfam" id="PF18480">
    <property type="entry name" value="DUF5615"/>
    <property type="match status" value="1"/>
</dbReference>
<protein>
    <submittedName>
        <fullName evidence="8">Uncharacterized protein</fullName>
    </submittedName>
</protein>
<name>A0A3A8KK50_9BACT</name>
<evidence type="ECO:0000256" key="2">
    <source>
        <dbReference type="ARBA" id="ARBA00022525"/>
    </source>
</evidence>
<dbReference type="GO" id="GO:0005576">
    <property type="term" value="C:extracellular region"/>
    <property type="evidence" value="ECO:0007669"/>
    <property type="project" value="UniProtKB-SubCell"/>
</dbReference>
<feature type="domain" description="Teneurin-like YD-shell" evidence="7">
    <location>
        <begin position="1647"/>
        <end position="1945"/>
    </location>
</feature>
<dbReference type="Pfam" id="PF25023">
    <property type="entry name" value="TEN_YD-shell"/>
    <property type="match status" value="1"/>
</dbReference>
<evidence type="ECO:0000259" key="7">
    <source>
        <dbReference type="Pfam" id="PF25023"/>
    </source>
</evidence>
<keyword evidence="3" id="KW-0677">Repeat</keyword>
<feature type="chain" id="PRO_5017260183" evidence="5">
    <location>
        <begin position="20"/>
        <end position="2241"/>
    </location>
</feature>
<dbReference type="SUPFAM" id="SSF69318">
    <property type="entry name" value="Integrin alpha N-terminal domain"/>
    <property type="match status" value="1"/>
</dbReference>
<comment type="caution">
    <text evidence="8">The sequence shown here is derived from an EMBL/GenBank/DDBJ whole genome shotgun (WGS) entry which is preliminary data.</text>
</comment>
<dbReference type="PANTHER" id="PTHR32305">
    <property type="match status" value="1"/>
</dbReference>
<accession>A0A3A8KK50</accession>
<evidence type="ECO:0000259" key="6">
    <source>
        <dbReference type="Pfam" id="PF18480"/>
    </source>
</evidence>
<keyword evidence="9" id="KW-1185">Reference proteome</keyword>
<evidence type="ECO:0000256" key="5">
    <source>
        <dbReference type="SAM" id="SignalP"/>
    </source>
</evidence>
<dbReference type="Pfam" id="PF03534">
    <property type="entry name" value="SpvB"/>
    <property type="match status" value="1"/>
</dbReference>
<dbReference type="InterPro" id="IPR041049">
    <property type="entry name" value="DUF5615"/>
</dbReference>
<gene>
    <name evidence="8" type="ORF">D7X32_10575</name>
</gene>
<dbReference type="Gene3D" id="2.180.10.10">
    <property type="entry name" value="RHS repeat-associated core"/>
    <property type="match status" value="1"/>
</dbReference>
<dbReference type="InterPro" id="IPR050708">
    <property type="entry name" value="T6SS_VgrG/RHS"/>
</dbReference>
<reference evidence="9" key="1">
    <citation type="submission" date="2018-09" db="EMBL/GenBank/DDBJ databases">
        <authorList>
            <person name="Livingstone P.G."/>
            <person name="Whitworth D.E."/>
        </authorList>
    </citation>
    <scope>NUCLEOTIDE SEQUENCE [LARGE SCALE GENOMIC DNA]</scope>
    <source>
        <strain evidence="9">CA043D</strain>
    </source>
</reference>
<dbReference type="InterPro" id="IPR056823">
    <property type="entry name" value="TEN-like_YD-shell"/>
</dbReference>
<organism evidence="8 9">
    <name type="scientific">Corallococcus carmarthensis</name>
    <dbReference type="NCBI Taxonomy" id="2316728"/>
    <lineage>
        <taxon>Bacteria</taxon>
        <taxon>Pseudomonadati</taxon>
        <taxon>Myxococcota</taxon>
        <taxon>Myxococcia</taxon>
        <taxon>Myxococcales</taxon>
        <taxon>Cystobacterineae</taxon>
        <taxon>Myxococcaceae</taxon>
        <taxon>Corallococcus</taxon>
    </lineage>
</organism>
<dbReference type="Proteomes" id="UP000268313">
    <property type="component" value="Unassembled WGS sequence"/>
</dbReference>
<keyword evidence="5" id="KW-0732">Signal</keyword>
<evidence type="ECO:0000256" key="3">
    <source>
        <dbReference type="ARBA" id="ARBA00022737"/>
    </source>
</evidence>
<dbReference type="GO" id="GO:0005737">
    <property type="term" value="C:cytoplasm"/>
    <property type="evidence" value="ECO:0007669"/>
    <property type="project" value="InterPro"/>
</dbReference>
<dbReference type="PANTHER" id="PTHR32305:SF15">
    <property type="entry name" value="PROTEIN RHSA-RELATED"/>
    <property type="match status" value="1"/>
</dbReference>
<dbReference type="PROSITE" id="PS51257">
    <property type="entry name" value="PROKAR_LIPOPROTEIN"/>
    <property type="match status" value="1"/>
</dbReference>
<dbReference type="NCBIfam" id="TIGR03696">
    <property type="entry name" value="Rhs_assc_core"/>
    <property type="match status" value="1"/>
</dbReference>
<feature type="domain" description="DUF5615" evidence="6">
    <location>
        <begin position="2148"/>
        <end position="2202"/>
    </location>
</feature>
<sequence>MIRAVWMRVLGSMLLGLVAACGISTDGADPIPSLIQAKEQKLDNSPLVVPLDTIMATERAYAGTVAGQVKTSFDVSPTGEALYDVPLWVPPGRAGMAPALSLAYRSRGGNGLLGMGWNLAGLSEITRCRKTFAQDQMTAPIRFTADDALCLDGQRLVAIGSTAGATIEYRTEVESFAKVIAHDVVGGTPSWFEVFRKDGRIFSYGRFPESNSQYRGSRVSLAIDPVNGQVSQSYESAAVILSWALSRVSDRAGNYFQVYYTLTGTPAGGYEQLPERIEYTGHVSDTQGNLRRRAVLFKYEPTNRPDSEVRYVGGLKLLSTKRLHQILMYGPGLGSTAATRDDELLRSYEFVYRNDSITRRSLLRRIFECDGQEACREPLEFDYDSGFDCSASQTNDCEDPVVQPHNFKKMAATEAINGGAGGYLAIRDVRWPGRGVTAGALVEGVQDFWTLETLDLNGDGRDDLLYRRNDDAEVYGNTRVVGDGTWYYRLATAGPSVFGEPRLAGLPKSKMGNSDDDLRIVDMDGDGVPEVLALQLADGPAGQNGYFQLYKFDGLKFQPANIQANETFQFWYNQTAPSNVPGRFPVMHVADLNGDGLPELFRSTQQPQPNAWGFRMNLGGLALSGYQQLDMKSGIDHSGYAVDVDGDGSTEVLVRKGHVPDGSASPRDNFSAPYLAIGVGLGGSPRVAVTTLSGLPTWPIDNTSSVYHYDRTWFLDINGDGLPDAVSARRDRDTNGGENQAGNLRIAINTGNGFLPPQVQQLDAIQRISPSWLSLYGRNQDPGVRILDFDHDGRQDLLLTDSGKNNGYGPSDTRTSQWVLLGRDDHFEARELKLEVPVGQAAGGPAPNSPYGFGQRFSRLFDVNGDGFQDLIQFEPDPSLPPNGPSENQPLLQVYVRQGRLPDVMTGSREGKSGRQTRVRYQHQLERPAVEGQPPVYTPGTCLAPQQCPRSGQWMVVEAGVEDGTGTGHFNNTFYSYESSRMDLQGRGWLGFAKRTSVSASTGARTTTTYDNQTRTGTLYLHAGLPQTETSEITLANGVKHIKEKIYRYTVKNSPEGRPYVFAHQVVETMLEGLGNDPPITRRNIQTIALDDYGNLKETQQLDDEISAGAPTGRNWREGTYRPIIDNNTSAWLLGMVREVRVGSVAIDGTDETRTTTHDYDPVTGFLIRTISEPGGGADFELKTEYKPDAFGLIERVTRTSQNSVRVESQIFDTLEHLFVSTSFNAANHRTRFAHHPGLGVTAMAEDPNGLVTRFRYDGFGRLRATLSVTGANKTLQYGAGSSGLMKITASVAGVQQVATTFDNHGREIRKETRGFDGTVLSVSSVYDNLGRQVLVSRPQKNNGPQAFTHTTYDLLDRPLSVETPEGTTVTYVYDNLTTKVTDERGNRTSSRRDARGQLVFTSSFMDDGREVPTTYAYGPFGVLSRVWDSKGHDIVIQHDRLGRRTQVNDPDTGVTIQNFNAFGEIRREQDGSGKVTTFDEYDSLGRNTKLTNSDGVTRFIWDTSMKGALGSSVSPDGVTVTHWYNALGQLSESDWSVNGATYRINRSYDTTGRLATLSYPEAAGQRLVLRQGYTAYGHLKEVRDDVTQHVYWTAQSQNEYGQLTAERLGNGILSQRRYDSRGRLRFIDSRVSDPQSAFNGQVRQGLSYAWDVEGNLKSRSDLLAQTTEDFEYDALDRLTKWASFQNCRRSMLEYRYDDLGNLLERRVLEGSGTATNSIYPTGPVRPHAVTQTQAGAYTYEDNGNQLTGPGRTVSYTAFDLPSRISGGGREVTFKYDATQTRSVKTSSLSGTTTYVGGLYEKRQANGGTVHVFNIAGGERVVAQLFWEESSGAVTSEQPLYLLGDHLGSTETVTNLAANVVERQKFEPFGGRRQPYALPIASSVASGAVRIGFTSHEADDEFGLVNMGGRIYDPETARFLTPDPFVQFPQEGQAFNRYAYVLNNPLRWTDPTGFEADDLPDAGSVTIDVIGPAQPAPTFAAGAGAAEWTGAPAPVVLSADQNGTSSYEARHKSMVIQQRGNIVMQDLREGRAPRTVKVGIFTDYELEVARREFVMDGVRYVMTEGLLYLSLNLMTDGAFRYVASVFRGPVADISWALEKELLKDGAELAADVVLVAAEVGPARQAIASLLQQRTRQLAGFAGDGVPVILDENLSRRGAAEALRDAGYNVRSVREIFGRGDVPDSEILRFAEGADARVLTMDRGRQLDGGFFQRAIQVDGRATGNSSLLKVLEDALGVSPKR</sequence>
<keyword evidence="4" id="KW-0843">Virulence</keyword>
<keyword evidence="2" id="KW-0964">Secreted</keyword>
<evidence type="ECO:0000313" key="9">
    <source>
        <dbReference type="Proteomes" id="UP000268313"/>
    </source>
</evidence>
<dbReference type="Gene3D" id="2.130.10.130">
    <property type="entry name" value="Integrin alpha, N-terminal"/>
    <property type="match status" value="2"/>
</dbReference>
<dbReference type="EMBL" id="RAWE01000027">
    <property type="protein sequence ID" value="RKH04585.1"/>
    <property type="molecule type" value="Genomic_DNA"/>
</dbReference>
<comment type="subcellular location">
    <subcellularLocation>
        <location evidence="1">Secreted</location>
    </subcellularLocation>
</comment>
<dbReference type="InterPro" id="IPR003284">
    <property type="entry name" value="Sal_SpvB"/>
</dbReference>
<dbReference type="InterPro" id="IPR028994">
    <property type="entry name" value="Integrin_alpha_N"/>
</dbReference>
<evidence type="ECO:0000256" key="4">
    <source>
        <dbReference type="ARBA" id="ARBA00023026"/>
    </source>
</evidence>
<evidence type="ECO:0000256" key="1">
    <source>
        <dbReference type="ARBA" id="ARBA00004613"/>
    </source>
</evidence>
<evidence type="ECO:0000313" key="8">
    <source>
        <dbReference type="EMBL" id="RKH04585.1"/>
    </source>
</evidence>